<dbReference type="Proteomes" id="UP000266861">
    <property type="component" value="Unassembled WGS sequence"/>
</dbReference>
<sequence length="539" mass="63195">MRIPGTRVQDVAKLEKILKRPITLLDITHGKIFNSGKYRSGKYEEIEMEATSVNFFKHKSSKSFTPITFEYLQHKRNIYEGYWYRKPSFLLIKRNTPEGLQAIWLMGVGDEIQRISQFVLENCRTFRTWKKHTEIIESCKQLVNDAINWQYREGIINEEKKSIISESLKVVDLTEQVFGANYARSQLANKINKWQPITGKINDTIKQVCIEHGYGGRWNSPDYNINDVICIDIKECYPVSMRGQGECITWFKRFEHPTHHLVRVAVNRKLPQEDITGFAQVRSFKFASNIHPVIPVWYGKHFACRNREKCVKNKGWVPIVLLQYFLETGILEDLTIGEAIISLTQQTKVWLPENQNVSCAIIGKFTQGGKIEEKQLTHRLVIDESELDFLIKDCTDAKTFAGREKCPLKFILTYYEEHQPQYTHLRASMLAYVHINLLEMFRRFEPNEVIRIATDSIYIRKETLYKIENIPVFFKQENAKDPELCSHYPSCAMCTNPEEFFISKLEYAKWIKEFQKIKTPLKQLNQPEEQEVREIQPGQ</sequence>
<accession>A0A397I8J0</accession>
<organism evidence="1 2">
    <name type="scientific">Diversispora epigaea</name>
    <dbReference type="NCBI Taxonomy" id="1348612"/>
    <lineage>
        <taxon>Eukaryota</taxon>
        <taxon>Fungi</taxon>
        <taxon>Fungi incertae sedis</taxon>
        <taxon>Mucoromycota</taxon>
        <taxon>Glomeromycotina</taxon>
        <taxon>Glomeromycetes</taxon>
        <taxon>Diversisporales</taxon>
        <taxon>Diversisporaceae</taxon>
        <taxon>Diversispora</taxon>
    </lineage>
</organism>
<proteinExistence type="predicted"/>
<dbReference type="AlphaFoldDB" id="A0A397I8J0"/>
<evidence type="ECO:0000313" key="2">
    <source>
        <dbReference type="Proteomes" id="UP000266861"/>
    </source>
</evidence>
<dbReference type="EMBL" id="PQFF01000239">
    <property type="protein sequence ID" value="RHZ71197.1"/>
    <property type="molecule type" value="Genomic_DNA"/>
</dbReference>
<dbReference type="OrthoDB" id="2405788at2759"/>
<evidence type="ECO:0000313" key="1">
    <source>
        <dbReference type="EMBL" id="RHZ71197.1"/>
    </source>
</evidence>
<protein>
    <submittedName>
        <fullName evidence="1">Uncharacterized protein</fullName>
    </submittedName>
</protein>
<comment type="caution">
    <text evidence="1">The sequence shown here is derived from an EMBL/GenBank/DDBJ whole genome shotgun (WGS) entry which is preliminary data.</text>
</comment>
<reference evidence="1 2" key="1">
    <citation type="submission" date="2018-08" db="EMBL/GenBank/DDBJ databases">
        <title>Genome and evolution of the arbuscular mycorrhizal fungus Diversispora epigaea (formerly Glomus versiforme) and its bacterial endosymbionts.</title>
        <authorList>
            <person name="Sun X."/>
            <person name="Fei Z."/>
            <person name="Harrison M."/>
        </authorList>
    </citation>
    <scope>NUCLEOTIDE SEQUENCE [LARGE SCALE GENOMIC DNA]</scope>
    <source>
        <strain evidence="1 2">IT104</strain>
    </source>
</reference>
<gene>
    <name evidence="1" type="ORF">Glove_261g44</name>
</gene>
<keyword evidence="2" id="KW-1185">Reference proteome</keyword>
<name>A0A397I8J0_9GLOM</name>